<evidence type="ECO:0000313" key="3">
    <source>
        <dbReference type="Proteomes" id="UP000622017"/>
    </source>
</evidence>
<dbReference type="SUPFAM" id="SSF51735">
    <property type="entry name" value="NAD(P)-binding Rossmann-fold domains"/>
    <property type="match status" value="1"/>
</dbReference>
<dbReference type="Proteomes" id="UP000622017">
    <property type="component" value="Unassembled WGS sequence"/>
</dbReference>
<dbReference type="Pfam" id="PF13460">
    <property type="entry name" value="NAD_binding_10"/>
    <property type="match status" value="1"/>
</dbReference>
<dbReference type="InterPro" id="IPR016040">
    <property type="entry name" value="NAD(P)-bd_dom"/>
</dbReference>
<gene>
    <name evidence="2" type="ORF">H8B15_15750</name>
</gene>
<sequence length="165" mass="16700">MKITTTGSLGNIAKPVVEQLLAAGHDLTVVTSQADRQAAIEALGATAAVGSLSDAAFLTAAFTGAEAVFVMMPPSMGTAHLIQNIAAAGQACAQAVKAAGVPRVVLLSSVGADAAGGTGPIQGVHWVEQSLHQLSGVDVTALRSGFFYTNFLRDIPLIKSRGVFG</sequence>
<comment type="caution">
    <text evidence="2">The sequence shown here is derived from an EMBL/GenBank/DDBJ whole genome shotgun (WGS) entry which is preliminary data.</text>
</comment>
<dbReference type="InterPro" id="IPR036291">
    <property type="entry name" value="NAD(P)-bd_dom_sf"/>
</dbReference>
<feature type="non-terminal residue" evidence="2">
    <location>
        <position position="165"/>
    </location>
</feature>
<dbReference type="PANTHER" id="PTHR43162:SF1">
    <property type="entry name" value="PRESTALK A DIFFERENTIATION PROTEIN A"/>
    <property type="match status" value="1"/>
</dbReference>
<protein>
    <submittedName>
        <fullName evidence="2">NAD(P)H-binding protein</fullName>
    </submittedName>
</protein>
<dbReference type="RefSeq" id="WP_187320631.1">
    <property type="nucleotide sequence ID" value="NZ_JACSCY010000014.1"/>
</dbReference>
<feature type="domain" description="NAD(P)-binding" evidence="1">
    <location>
        <begin position="7"/>
        <end position="120"/>
    </location>
</feature>
<dbReference type="Gene3D" id="3.40.50.720">
    <property type="entry name" value="NAD(P)-binding Rossmann-like Domain"/>
    <property type="match status" value="1"/>
</dbReference>
<keyword evidence="3" id="KW-1185">Reference proteome</keyword>
<dbReference type="InterPro" id="IPR051604">
    <property type="entry name" value="Ergot_Alk_Oxidoreductase"/>
</dbReference>
<evidence type="ECO:0000313" key="2">
    <source>
        <dbReference type="EMBL" id="MBC6612379.1"/>
    </source>
</evidence>
<name>A0ABR7MMS5_9BACT</name>
<accession>A0ABR7MMS5</accession>
<organism evidence="2 3">
    <name type="scientific">Hymenobacter citatus</name>
    <dbReference type="NCBI Taxonomy" id="2763506"/>
    <lineage>
        <taxon>Bacteria</taxon>
        <taxon>Pseudomonadati</taxon>
        <taxon>Bacteroidota</taxon>
        <taxon>Cytophagia</taxon>
        <taxon>Cytophagales</taxon>
        <taxon>Hymenobacteraceae</taxon>
        <taxon>Hymenobacter</taxon>
    </lineage>
</organism>
<dbReference type="PANTHER" id="PTHR43162">
    <property type="match status" value="1"/>
</dbReference>
<evidence type="ECO:0000259" key="1">
    <source>
        <dbReference type="Pfam" id="PF13460"/>
    </source>
</evidence>
<proteinExistence type="predicted"/>
<reference evidence="2 3" key="1">
    <citation type="submission" date="2020-08" db="EMBL/GenBank/DDBJ databases">
        <title>Hymenobacter sp.</title>
        <authorList>
            <person name="Kim M.K."/>
        </authorList>
    </citation>
    <scope>NUCLEOTIDE SEQUENCE [LARGE SCALE GENOMIC DNA]</scope>
    <source>
        <strain evidence="2 3">BT507</strain>
    </source>
</reference>
<dbReference type="EMBL" id="JACSCY010000014">
    <property type="protein sequence ID" value="MBC6612379.1"/>
    <property type="molecule type" value="Genomic_DNA"/>
</dbReference>